<protein>
    <recommendedName>
        <fullName evidence="4">non-reducing end alpha-L-arabinofuranosidase</fullName>
        <ecNumber evidence="4">3.2.1.55</ecNumber>
    </recommendedName>
</protein>
<dbReference type="EMBL" id="CP007451">
    <property type="protein sequence ID" value="AHW58809.1"/>
    <property type="molecule type" value="Genomic_DNA"/>
</dbReference>
<dbReference type="InterPro" id="IPR010720">
    <property type="entry name" value="Alpha-L-AF_C"/>
</dbReference>
<dbReference type="Proteomes" id="UP000181981">
    <property type="component" value="Unassembled WGS sequence"/>
</dbReference>
<dbReference type="InterPro" id="IPR055235">
    <property type="entry name" value="ASD1_cat"/>
</dbReference>
<reference evidence="11 13" key="2">
    <citation type="submission" date="2016-10" db="EMBL/GenBank/DDBJ databases">
        <authorList>
            <person name="de Groot N.N."/>
        </authorList>
    </citation>
    <scope>NUCLEOTIDE SEQUENCE [LARGE SCALE GENOMIC DNA]</scope>
    <source>
        <strain evidence="11 13">DSM 25947</strain>
    </source>
</reference>
<dbReference type="SUPFAM" id="SSF51011">
    <property type="entry name" value="Glycosyl hydrolase domain"/>
    <property type="match status" value="1"/>
</dbReference>
<organism evidence="11 13">
    <name type="scientific">Draconibacterium orientale</name>
    <dbReference type="NCBI Taxonomy" id="1168034"/>
    <lineage>
        <taxon>Bacteria</taxon>
        <taxon>Pseudomonadati</taxon>
        <taxon>Bacteroidota</taxon>
        <taxon>Bacteroidia</taxon>
        <taxon>Marinilabiliales</taxon>
        <taxon>Prolixibacteraceae</taxon>
        <taxon>Draconibacterium</taxon>
    </lineage>
</organism>
<dbReference type="SMART" id="SM00813">
    <property type="entry name" value="Alpha-L-AF_C"/>
    <property type="match status" value="1"/>
</dbReference>
<gene>
    <name evidence="10" type="ORF">FH5T_02295</name>
    <name evidence="11" type="ORF">SAMN05444285_11426</name>
</gene>
<evidence type="ECO:0000256" key="1">
    <source>
        <dbReference type="ARBA" id="ARBA00001462"/>
    </source>
</evidence>
<evidence type="ECO:0000313" key="10">
    <source>
        <dbReference type="EMBL" id="AHW58809.1"/>
    </source>
</evidence>
<evidence type="ECO:0000256" key="5">
    <source>
        <dbReference type="ARBA" id="ARBA00022801"/>
    </source>
</evidence>
<evidence type="ECO:0000259" key="9">
    <source>
        <dbReference type="SMART" id="SM00813"/>
    </source>
</evidence>
<feature type="signal peptide" evidence="8">
    <location>
        <begin position="1"/>
        <end position="23"/>
    </location>
</feature>
<dbReference type="RefSeq" id="WP_038555080.1">
    <property type="nucleotide sequence ID" value="NZ_FOHT01000014.1"/>
</dbReference>
<comment type="catalytic activity">
    <reaction evidence="1">
        <text>Hydrolysis of terminal non-reducing alpha-L-arabinofuranoside residues in alpha-L-arabinosides.</text>
        <dbReference type="EC" id="3.2.1.55"/>
    </reaction>
</comment>
<evidence type="ECO:0000313" key="11">
    <source>
        <dbReference type="EMBL" id="SET47867.1"/>
    </source>
</evidence>
<evidence type="ECO:0000313" key="13">
    <source>
        <dbReference type="Proteomes" id="UP000181981"/>
    </source>
</evidence>
<dbReference type="InterPro" id="IPR017853">
    <property type="entry name" value="GH"/>
</dbReference>
<evidence type="ECO:0000256" key="2">
    <source>
        <dbReference type="ARBA" id="ARBA00007186"/>
    </source>
</evidence>
<evidence type="ECO:0000256" key="3">
    <source>
        <dbReference type="ARBA" id="ARBA00011165"/>
    </source>
</evidence>
<dbReference type="PANTHER" id="PTHR43576">
    <property type="entry name" value="ALPHA-L-ARABINOFURANOSIDASE C-RELATED"/>
    <property type="match status" value="1"/>
</dbReference>
<comment type="subunit">
    <text evidence="3">Homohexamer; trimer of dimers.</text>
</comment>
<keyword evidence="5" id="KW-0378">Hydrolase</keyword>
<dbReference type="EC" id="3.2.1.55" evidence="4"/>
<evidence type="ECO:0000256" key="8">
    <source>
        <dbReference type="SAM" id="SignalP"/>
    </source>
</evidence>
<keyword evidence="12" id="KW-1185">Reference proteome</keyword>
<dbReference type="STRING" id="1168034.FH5T_02295"/>
<dbReference type="eggNOG" id="COG3534">
    <property type="taxonomic scope" value="Bacteria"/>
</dbReference>
<accession>X5DCY6</accession>
<dbReference type="KEGG" id="dori:FH5T_02295"/>
<dbReference type="PANTHER" id="PTHR43576:SF3">
    <property type="entry name" value="ALPHA-L-ARABINOFURANOSIDASE C"/>
    <property type="match status" value="1"/>
</dbReference>
<feature type="chain" id="PRO_5010514946" description="non-reducing end alpha-L-arabinofuranosidase" evidence="8">
    <location>
        <begin position="24"/>
        <end position="503"/>
    </location>
</feature>
<sequence length="503" mass="56126">MKKIVKLTFCLMAVSLLSAAASAQQNARIKIDIDRQIDTIDPNIYSAFVEPIRTVVYGSIYDPESPFADENGFRQDFIDLLKELNVRSVRWPGGNFVSGYNWEDGIGPKDQRPAKRDLAWNQIESNQMGTDEYAKLCSLIGADNFLCVNGGTGTLDDARHWVEYCNGEAGTYYADLRIKYGNEKPFNVKYVGLGNEIDGPWQMGQKSAEDYCKWALEAGKLISLLDEDVKLVASGASLYRPGNDWVDWNEYVLDKMIGKIDYLSVHRYATEALPGGRANKVFSDHMSLGLDIDEKIETTQALIKKAMVKSESERPVYISFDEYSPGFGGLLSSLMLAQHLNSFIRHADVVKMANITMITNLVGNSPEGDFKNSVFHTFSLYSHNALGTALDVKTICDDYDNEVFNNIPYLDVTAVLNEADNKVIINVVNRHETDAIETNIDLQSGEYTGKATANLINAESIDTRNTKDAQPVQVESEQVSFKGNTLLYSFPAHSFTQIEIPIK</sequence>
<evidence type="ECO:0000256" key="6">
    <source>
        <dbReference type="ARBA" id="ARBA00023277"/>
    </source>
</evidence>
<dbReference type="Gene3D" id="2.60.40.1180">
    <property type="entry name" value="Golgi alpha-mannosidase II"/>
    <property type="match status" value="1"/>
</dbReference>
<feature type="domain" description="Alpha-L-arabinofuranosidase C-terminal" evidence="9">
    <location>
        <begin position="321"/>
        <end position="494"/>
    </location>
</feature>
<dbReference type="InterPro" id="IPR013780">
    <property type="entry name" value="Glyco_hydro_b"/>
</dbReference>
<dbReference type="Proteomes" id="UP000023772">
    <property type="component" value="Chromosome"/>
</dbReference>
<dbReference type="GO" id="GO:0000272">
    <property type="term" value="P:polysaccharide catabolic process"/>
    <property type="evidence" value="ECO:0007669"/>
    <property type="project" value="TreeGrafter"/>
</dbReference>
<evidence type="ECO:0000256" key="4">
    <source>
        <dbReference type="ARBA" id="ARBA00012670"/>
    </source>
</evidence>
<comment type="similarity">
    <text evidence="2">Belongs to the glycosyl hydrolase 51 family.</text>
</comment>
<evidence type="ECO:0000313" key="12">
    <source>
        <dbReference type="Proteomes" id="UP000023772"/>
    </source>
</evidence>
<dbReference type="Gene3D" id="3.20.20.80">
    <property type="entry name" value="Glycosidases"/>
    <property type="match status" value="1"/>
</dbReference>
<keyword evidence="6" id="KW-0119">Carbohydrate metabolism</keyword>
<name>X5DCY6_9BACT</name>
<reference evidence="10 12" key="1">
    <citation type="submission" date="2014-03" db="EMBL/GenBank/DDBJ databases">
        <title>Complete genome sequence of a deeply braunched marine Bacteroidia bacterium Draconibacterium orientale type strain FH5T.</title>
        <authorList>
            <person name="Li X."/>
            <person name="Wang X."/>
            <person name="Xie Z."/>
            <person name="Du Z."/>
            <person name="Chen G."/>
        </authorList>
    </citation>
    <scope>NUCLEOTIDE SEQUENCE [LARGE SCALE GENOMIC DNA]</scope>
    <source>
        <strain evidence="10 12">FH5</strain>
    </source>
</reference>
<dbReference type="EMBL" id="FOHT01000014">
    <property type="protein sequence ID" value="SET47867.1"/>
    <property type="molecule type" value="Genomic_DNA"/>
</dbReference>
<keyword evidence="7" id="KW-0326">Glycosidase</keyword>
<dbReference type="OrthoDB" id="9758333at2"/>
<keyword evidence="8" id="KW-0732">Signal</keyword>
<dbReference type="SUPFAM" id="SSF51445">
    <property type="entry name" value="(Trans)glycosidases"/>
    <property type="match status" value="1"/>
</dbReference>
<evidence type="ECO:0000256" key="7">
    <source>
        <dbReference type="ARBA" id="ARBA00023295"/>
    </source>
</evidence>
<dbReference type="GO" id="GO:0046556">
    <property type="term" value="F:alpha-L-arabinofuranosidase activity"/>
    <property type="evidence" value="ECO:0007669"/>
    <property type="project" value="UniProtKB-EC"/>
</dbReference>
<dbReference type="GO" id="GO:0046373">
    <property type="term" value="P:L-arabinose metabolic process"/>
    <property type="evidence" value="ECO:0007669"/>
    <property type="project" value="InterPro"/>
</dbReference>
<dbReference type="Pfam" id="PF22848">
    <property type="entry name" value="ASD1_dom"/>
    <property type="match status" value="1"/>
</dbReference>
<dbReference type="Pfam" id="PF06964">
    <property type="entry name" value="Alpha-L-AF_C"/>
    <property type="match status" value="1"/>
</dbReference>
<proteinExistence type="inferred from homology"/>
<dbReference type="AlphaFoldDB" id="X5DCY6"/>
<dbReference type="HOGENOM" id="CLU_017810_1_1_10"/>